<sequence length="299" mass="34697">MLVEFAMVFQLKLIWNLFTNAGSLWVAWVNGNILRKKSFWTLQDSLRLSRTIKGMISLRQQIAEFIQCEMRNSLNISFSYDTWTTHGPLINFIGSNGPRSLRMRKEALVVEVVRNGEWRMPGARSETQQQLMITLTTIAPPQNLNGPDVFLWRRNSGSFENTFSSKDTWEQLRVHSPLVPWNKVVWLKEGVPRYSFILWLAIKGRLPTRDRLRTWGLSIPTNCVLCSDGIETHDHLFFKCSFSARVWQSFASRIWRNPPSADAVVIAKLLLQSACYMIWLERNARLPPSPQQVPQYKQL</sequence>
<dbReference type="RefSeq" id="XP_019092669.1">
    <property type="nucleotide sequence ID" value="XM_019237124.1"/>
</dbReference>
<proteinExistence type="predicted"/>
<dbReference type="PANTHER" id="PTHR33116:SF78">
    <property type="entry name" value="OS12G0587133 PROTEIN"/>
    <property type="match status" value="1"/>
</dbReference>
<evidence type="ECO:0000313" key="2">
    <source>
        <dbReference type="Proteomes" id="UP000694864"/>
    </source>
</evidence>
<reference evidence="2" key="1">
    <citation type="journal article" date="2014" name="Nat. Commun.">
        <title>The emerging biofuel crop Camelina sativa retains a highly undifferentiated hexaploid genome structure.</title>
        <authorList>
            <person name="Kagale S."/>
            <person name="Koh C."/>
            <person name="Nixon J."/>
            <person name="Bollina V."/>
            <person name="Clarke W.E."/>
            <person name="Tuteja R."/>
            <person name="Spillane C."/>
            <person name="Robinson S.J."/>
            <person name="Links M.G."/>
            <person name="Clarke C."/>
            <person name="Higgins E.E."/>
            <person name="Huebert T."/>
            <person name="Sharpe A.G."/>
            <person name="Parkin I.A."/>
        </authorList>
    </citation>
    <scope>NUCLEOTIDE SEQUENCE [LARGE SCALE GENOMIC DNA]</scope>
    <source>
        <strain evidence="2">cv. DH55</strain>
    </source>
</reference>
<dbReference type="InterPro" id="IPR026960">
    <property type="entry name" value="RVT-Znf"/>
</dbReference>
<evidence type="ECO:0000259" key="1">
    <source>
        <dbReference type="Pfam" id="PF13966"/>
    </source>
</evidence>
<gene>
    <name evidence="3" type="primary">LOC104744616</name>
</gene>
<organism evidence="2 3">
    <name type="scientific">Camelina sativa</name>
    <name type="common">False flax</name>
    <name type="synonym">Myagrum sativum</name>
    <dbReference type="NCBI Taxonomy" id="90675"/>
    <lineage>
        <taxon>Eukaryota</taxon>
        <taxon>Viridiplantae</taxon>
        <taxon>Streptophyta</taxon>
        <taxon>Embryophyta</taxon>
        <taxon>Tracheophyta</taxon>
        <taxon>Spermatophyta</taxon>
        <taxon>Magnoliopsida</taxon>
        <taxon>eudicotyledons</taxon>
        <taxon>Gunneridae</taxon>
        <taxon>Pentapetalae</taxon>
        <taxon>rosids</taxon>
        <taxon>malvids</taxon>
        <taxon>Brassicales</taxon>
        <taxon>Brassicaceae</taxon>
        <taxon>Camelineae</taxon>
        <taxon>Camelina</taxon>
    </lineage>
</organism>
<name>A0ABM1R0Y1_CAMSA</name>
<evidence type="ECO:0000313" key="3">
    <source>
        <dbReference type="RefSeq" id="XP_019092669.1"/>
    </source>
</evidence>
<dbReference type="Pfam" id="PF13966">
    <property type="entry name" value="zf-RVT"/>
    <property type="match status" value="1"/>
</dbReference>
<protein>
    <submittedName>
        <fullName evidence="3">Uncharacterized protein LOC104744616</fullName>
    </submittedName>
</protein>
<feature type="domain" description="Reverse transcriptase zinc-binding" evidence="1">
    <location>
        <begin position="163"/>
        <end position="247"/>
    </location>
</feature>
<dbReference type="GeneID" id="104744616"/>
<keyword evidence="2" id="KW-1185">Reference proteome</keyword>
<dbReference type="Proteomes" id="UP000694864">
    <property type="component" value="Chromosome 15"/>
</dbReference>
<accession>A0ABM1R0Y1</accession>
<dbReference type="PANTHER" id="PTHR33116">
    <property type="entry name" value="REVERSE TRANSCRIPTASE ZINC-BINDING DOMAIN-CONTAINING PROTEIN-RELATED-RELATED"/>
    <property type="match status" value="1"/>
</dbReference>
<reference evidence="3" key="2">
    <citation type="submission" date="2025-08" db="UniProtKB">
        <authorList>
            <consortium name="RefSeq"/>
        </authorList>
    </citation>
    <scope>IDENTIFICATION</scope>
    <source>
        <tissue evidence="3">Leaf</tissue>
    </source>
</reference>